<comment type="caution">
    <text evidence="2">The sequence shown here is derived from an EMBL/GenBank/DDBJ whole genome shotgun (WGS) entry which is preliminary data.</text>
</comment>
<keyword evidence="1" id="KW-0472">Membrane</keyword>
<evidence type="ECO:0000313" key="2">
    <source>
        <dbReference type="EMBL" id="CDH31131.1"/>
    </source>
</evidence>
<name>A0A077QFV4_XENBV</name>
<sequence length="67" mass="7669">MPQGVISHLKSRFLFYSDSSSLSSSLYDPKLSLSNVRKSIAICYSKCVFLFVHTGVHLLFYQVVYFI</sequence>
<feature type="transmembrane region" description="Helical" evidence="1">
    <location>
        <begin position="47"/>
        <end position="66"/>
    </location>
</feature>
<evidence type="ECO:0000256" key="1">
    <source>
        <dbReference type="SAM" id="Phobius"/>
    </source>
</evidence>
<protein>
    <submittedName>
        <fullName evidence="2">Uncharacterized protein</fullName>
    </submittedName>
</protein>
<gene>
    <name evidence="2" type="ORF">XBI1_1260152</name>
</gene>
<dbReference type="AlphaFoldDB" id="A0A077QFV4"/>
<dbReference type="HOGENOM" id="CLU_209914_0_0_6"/>
<keyword evidence="1" id="KW-1133">Transmembrane helix</keyword>
<keyword evidence="1" id="KW-0812">Transmembrane</keyword>
<proteinExistence type="predicted"/>
<dbReference type="Proteomes" id="UP000028480">
    <property type="component" value="Unassembled WGS sequence"/>
</dbReference>
<reference evidence="2" key="1">
    <citation type="submission" date="2013-07" db="EMBL/GenBank/DDBJ databases">
        <title>Sub-species coevolution in mutualistic symbiosis.</title>
        <authorList>
            <person name="Murfin K."/>
            <person name="Klassen J."/>
            <person name="Lee M."/>
            <person name="Forst S."/>
            <person name="Stock P."/>
            <person name="Goodrich-Blair H."/>
        </authorList>
    </citation>
    <scope>NUCLEOTIDE SEQUENCE [LARGE SCALE GENOMIC DNA]</scope>
    <source>
        <strain evidence="2">Intermedium</strain>
    </source>
</reference>
<dbReference type="EMBL" id="CBTB010000031">
    <property type="protein sequence ID" value="CDH31131.1"/>
    <property type="molecule type" value="Genomic_DNA"/>
</dbReference>
<accession>A0A077QFV4</accession>
<organism evidence="2">
    <name type="scientific">Xenorhabdus bovienii str. Intermedium</name>
    <dbReference type="NCBI Taxonomy" id="1379677"/>
    <lineage>
        <taxon>Bacteria</taxon>
        <taxon>Pseudomonadati</taxon>
        <taxon>Pseudomonadota</taxon>
        <taxon>Gammaproteobacteria</taxon>
        <taxon>Enterobacterales</taxon>
        <taxon>Morganellaceae</taxon>
        <taxon>Xenorhabdus</taxon>
    </lineage>
</organism>